<dbReference type="AlphaFoldDB" id="A0A8H7RWN5"/>
<dbReference type="EMBL" id="JAEPRB010000318">
    <property type="protein sequence ID" value="KAG2217198.1"/>
    <property type="molecule type" value="Genomic_DNA"/>
</dbReference>
<dbReference type="GO" id="GO:0043248">
    <property type="term" value="P:proteasome assembly"/>
    <property type="evidence" value="ECO:0007669"/>
    <property type="project" value="InterPro"/>
</dbReference>
<comment type="caution">
    <text evidence="1">The sequence shown here is derived from an EMBL/GenBank/DDBJ whole genome shotgun (WGS) entry which is preliminary data.</text>
</comment>
<reference evidence="1 2" key="1">
    <citation type="submission" date="2020-12" db="EMBL/GenBank/DDBJ databases">
        <title>Metabolic potential, ecology and presence of endohyphal bacteria is reflected in genomic diversity of Mucoromycotina.</title>
        <authorList>
            <person name="Muszewska A."/>
            <person name="Okrasinska A."/>
            <person name="Steczkiewicz K."/>
            <person name="Drgas O."/>
            <person name="Orlowska M."/>
            <person name="Perlinska-Lenart U."/>
            <person name="Aleksandrzak-Piekarczyk T."/>
            <person name="Szatraj K."/>
            <person name="Zielenkiewicz U."/>
            <person name="Pilsyk S."/>
            <person name="Malc E."/>
            <person name="Mieczkowski P."/>
            <person name="Kruszewska J.S."/>
            <person name="Biernat P."/>
            <person name="Pawlowska J."/>
        </authorList>
    </citation>
    <scope>NUCLEOTIDE SEQUENCE [LARGE SCALE GENOMIC DNA]</scope>
    <source>
        <strain evidence="1 2">CBS 142.35</strain>
    </source>
</reference>
<dbReference type="OrthoDB" id="368507at2759"/>
<keyword evidence="2" id="KW-1185">Reference proteome</keyword>
<dbReference type="Pfam" id="PF16093">
    <property type="entry name" value="PAC4"/>
    <property type="match status" value="1"/>
</dbReference>
<gene>
    <name evidence="1" type="ORF">INT45_005407</name>
</gene>
<evidence type="ECO:0008006" key="3">
    <source>
        <dbReference type="Google" id="ProtNLM"/>
    </source>
</evidence>
<dbReference type="InterPro" id="IPR032157">
    <property type="entry name" value="PAC4"/>
</dbReference>
<proteinExistence type="predicted"/>
<sequence>MANDNEPQFIIHQDTQMYITEAIHFQLVQMNKSMFIWVGKQQSNMKDLSIAMPPTGSQSIASVTTVLGQDISEQSRNLGRRLGSKYQQQFFISLDIGNQDEMLMAFVEKKLSELIKKVLN</sequence>
<evidence type="ECO:0000313" key="2">
    <source>
        <dbReference type="Proteomes" id="UP000646827"/>
    </source>
</evidence>
<organism evidence="1 2">
    <name type="scientific">Circinella minor</name>
    <dbReference type="NCBI Taxonomy" id="1195481"/>
    <lineage>
        <taxon>Eukaryota</taxon>
        <taxon>Fungi</taxon>
        <taxon>Fungi incertae sedis</taxon>
        <taxon>Mucoromycota</taxon>
        <taxon>Mucoromycotina</taxon>
        <taxon>Mucoromycetes</taxon>
        <taxon>Mucorales</taxon>
        <taxon>Lichtheimiaceae</taxon>
        <taxon>Circinella</taxon>
    </lineage>
</organism>
<dbReference type="Proteomes" id="UP000646827">
    <property type="component" value="Unassembled WGS sequence"/>
</dbReference>
<protein>
    <recommendedName>
        <fullName evidence="3">Proteasome assembly chaperone 4</fullName>
    </recommendedName>
</protein>
<accession>A0A8H7RWN5</accession>
<dbReference type="PANTHER" id="PTHR33559">
    <property type="entry name" value="PROTEASOME ASSEMBLY CHAPERONE 4"/>
    <property type="match status" value="1"/>
</dbReference>
<name>A0A8H7RWN5_9FUNG</name>
<dbReference type="PANTHER" id="PTHR33559:SF1">
    <property type="entry name" value="PROTEASOME ASSEMBLY CHAPERONE 4"/>
    <property type="match status" value="1"/>
</dbReference>
<evidence type="ECO:0000313" key="1">
    <source>
        <dbReference type="EMBL" id="KAG2217198.1"/>
    </source>
</evidence>